<dbReference type="EMBL" id="JYFQ01000143">
    <property type="protein sequence ID" value="KKZ11426.1"/>
    <property type="molecule type" value="Genomic_DNA"/>
</dbReference>
<proteinExistence type="predicted"/>
<reference evidence="2 3" key="1">
    <citation type="submission" date="2015-02" db="EMBL/GenBank/DDBJ databases">
        <authorList>
            <person name="Slaby B."/>
            <person name="Hentschel U."/>
        </authorList>
    </citation>
    <scope>NUCLEOTIDE SEQUENCE [LARGE SCALE GENOMIC DNA]</scope>
    <source>
        <strain evidence="2">15L</strain>
    </source>
</reference>
<evidence type="ECO:0000259" key="1">
    <source>
        <dbReference type="Pfam" id="PF08937"/>
    </source>
</evidence>
<dbReference type="Proteomes" id="UP000035037">
    <property type="component" value="Unassembled WGS sequence"/>
</dbReference>
<dbReference type="SUPFAM" id="SSF52206">
    <property type="entry name" value="Hypothetical protein MTH538"/>
    <property type="match status" value="1"/>
</dbReference>
<reference evidence="2 3" key="2">
    <citation type="submission" date="2015-05" db="EMBL/GenBank/DDBJ databases">
        <title>Lifestyle Evolution in Cyanobacterial Symbionts of Sponges.</title>
        <authorList>
            <person name="Burgsdorf I."/>
            <person name="Slaby B.M."/>
            <person name="Handley K.M."/>
            <person name="Haber M."/>
            <person name="Blom J."/>
            <person name="Marshall C.W."/>
            <person name="Gilbert J.A."/>
            <person name="Hentschel U."/>
            <person name="Steindler L."/>
        </authorList>
    </citation>
    <scope>NUCLEOTIDE SEQUENCE [LARGE SCALE GENOMIC DNA]</scope>
    <source>
        <strain evidence="2">15L</strain>
    </source>
</reference>
<feature type="domain" description="Thoeris protein ThsB TIR-like" evidence="1">
    <location>
        <begin position="6"/>
        <end position="100"/>
    </location>
</feature>
<dbReference type="PATRIC" id="fig|1608419.3.peg.560"/>
<dbReference type="Pfam" id="PF08937">
    <property type="entry name" value="ThsB_TIR"/>
    <property type="match status" value="1"/>
</dbReference>
<comment type="caution">
    <text evidence="2">The sequence shown here is derived from an EMBL/GenBank/DDBJ whole genome shotgun (WGS) entry which is preliminary data.</text>
</comment>
<evidence type="ECO:0000313" key="3">
    <source>
        <dbReference type="Proteomes" id="UP000035037"/>
    </source>
</evidence>
<gene>
    <name evidence="2" type="ORF">TQ37_07210</name>
</gene>
<name>A0A0G8ATR4_9SYNE</name>
<dbReference type="InterPro" id="IPR015032">
    <property type="entry name" value="ThsB__TIR-like_domain"/>
</dbReference>
<dbReference type="Gene3D" id="3.40.50.11200">
    <property type="match status" value="1"/>
</dbReference>
<dbReference type="InterPro" id="IPR036490">
    <property type="entry name" value="ThsB_TIR-like_sf"/>
</dbReference>
<organism evidence="2 3">
    <name type="scientific">Candidatus Synechococcus spongiarum 15L</name>
    <dbReference type="NCBI Taxonomy" id="1608419"/>
    <lineage>
        <taxon>Bacteria</taxon>
        <taxon>Bacillati</taxon>
        <taxon>Cyanobacteriota</taxon>
        <taxon>Cyanophyceae</taxon>
        <taxon>Synechococcales</taxon>
        <taxon>Synechococcaceae</taxon>
        <taxon>Synechococcus</taxon>
    </lineage>
</organism>
<dbReference type="AlphaFoldDB" id="A0A0G8ATR4"/>
<accession>A0A0G8ATR4</accession>
<evidence type="ECO:0000313" key="2">
    <source>
        <dbReference type="EMBL" id="KKZ11426.1"/>
    </source>
</evidence>
<sequence length="171" mass="19448">MARRAFYSFHYKPDNWRAAQVRNIGSIEGNRPTTDNDWETIKKAGEGAIKKWIADQMTSRSCTVVLVGTNTANRKWINHEIIQSWNDRMGVVGIHVYGLKDQDGCTSSKGDNPFHYISLGNPSTRLSSIVKCYDPKGHSSRERYDWILQNLAGAVEEAIDIRIKSKDLRFS</sequence>
<protein>
    <submittedName>
        <fullName evidence="2">TIR-like PF08937 domain protein</fullName>
    </submittedName>
</protein>